<keyword evidence="5" id="KW-0805">Transcription regulation</keyword>
<evidence type="ECO:0008006" key="13">
    <source>
        <dbReference type="Google" id="ProtNLM"/>
    </source>
</evidence>
<comment type="subcellular location">
    <subcellularLocation>
        <location evidence="1">Cell envelope</location>
    </subcellularLocation>
</comment>
<dbReference type="Pfam" id="PF01497">
    <property type="entry name" value="Peripla_BP_2"/>
    <property type="match status" value="1"/>
</dbReference>
<dbReference type="PROSITE" id="PS50983">
    <property type="entry name" value="FE_B12_PBP"/>
    <property type="match status" value="1"/>
</dbReference>
<proteinExistence type="inferred from homology"/>
<accession>A0A2W6QEJ2</accession>
<dbReference type="InterPro" id="IPR020449">
    <property type="entry name" value="Tscrpt_reg_AraC-type_HTH"/>
</dbReference>
<evidence type="ECO:0000313" key="12">
    <source>
        <dbReference type="Proteomes" id="UP000249204"/>
    </source>
</evidence>
<feature type="domain" description="Fe/B12 periplasmic-binding" evidence="10">
    <location>
        <begin position="408"/>
        <end position="664"/>
    </location>
</feature>
<dbReference type="Proteomes" id="UP000249204">
    <property type="component" value="Unassembled WGS sequence"/>
</dbReference>
<dbReference type="PROSITE" id="PS01124">
    <property type="entry name" value="HTH_ARAC_FAMILY_2"/>
    <property type="match status" value="1"/>
</dbReference>
<dbReference type="InterPro" id="IPR018060">
    <property type="entry name" value="HTH_AraC"/>
</dbReference>
<keyword evidence="7" id="KW-0804">Transcription</keyword>
<evidence type="ECO:0000256" key="2">
    <source>
        <dbReference type="ARBA" id="ARBA00008814"/>
    </source>
</evidence>
<dbReference type="InterPro" id="IPR018062">
    <property type="entry name" value="HTH_AraC-typ_CS"/>
</dbReference>
<keyword evidence="6" id="KW-0238">DNA-binding</keyword>
<name>A0A2W6QEJ2_9BACL</name>
<evidence type="ECO:0000256" key="6">
    <source>
        <dbReference type="ARBA" id="ARBA00023125"/>
    </source>
</evidence>
<dbReference type="EMBL" id="QKWW01000027">
    <property type="protein sequence ID" value="PZT55673.1"/>
    <property type="molecule type" value="Genomic_DNA"/>
</dbReference>
<evidence type="ECO:0000256" key="5">
    <source>
        <dbReference type="ARBA" id="ARBA00023015"/>
    </source>
</evidence>
<sequence>MEMLVDWNAHIEQWSHAAVRLQRIRAYREQGQGNGEVVGEQFDSQPEFESGSEPTLDAHIGCFFVLTRGEVRIRIADEVYHCRSPYILHGGEGTGLNFDALDHHEMWDGYLVFYSAVPASSEERKSLALSYGFSPYALLPIQEKCEAMERLWAGGEPLDKLQGQSYFLPFVHEILRQRTQRLTHTERSRYNIVAEVIQYIQVHYSEPITVEKLAGRYDCSTSYLSRLFRNQMRLGPIEYLIHVRVQRARKLLLKSNAKVQDIASQVGYADVYYFSRLFKKYTGRSPLQFRTEHRKTTHARVQNNPLHGLESSIVSTSVHSHNENESYYQWSQEGDTSMFQFPRPAFGAMMVLCTSLILSACQASTTPGGTNAQEPTSSTATTVVSDSTAAETRTYTHLKGQSEIPVHPQRVVSFFHLGELMALGVKPVGTTTYILDNPHISDKTGITDVGVPPDAEKILALEPDLIVTTAAFAEAVEGGYDALKQIAPTIVVEQNNDPVKDVEMFGDILGKQEEAEQWKANFTAKIAEYKEKIKPYVEANETFSILNVRPDALFVYGDTNMGGNILYKYLGLKPAAKVDSDVIHGDTWEISSEVIPEYIGDRLFLAVNKGAEDKLKDVQKLIDASPAGKSGHVYSIDFDEFLPSDAIAVEKQLDIITDILTGKAQ</sequence>
<dbReference type="Gene3D" id="3.40.50.1980">
    <property type="entry name" value="Nitrogenase molybdenum iron protein domain"/>
    <property type="match status" value="2"/>
</dbReference>
<keyword evidence="3" id="KW-0813">Transport</keyword>
<dbReference type="GO" id="GO:1901678">
    <property type="term" value="P:iron coordination entity transport"/>
    <property type="evidence" value="ECO:0007669"/>
    <property type="project" value="UniProtKB-ARBA"/>
</dbReference>
<gene>
    <name evidence="11" type="ORF">DN757_10505</name>
</gene>
<dbReference type="GO" id="GO:0030288">
    <property type="term" value="C:outer membrane-bounded periplasmic space"/>
    <property type="evidence" value="ECO:0007669"/>
    <property type="project" value="TreeGrafter"/>
</dbReference>
<evidence type="ECO:0000256" key="1">
    <source>
        <dbReference type="ARBA" id="ARBA00004196"/>
    </source>
</evidence>
<dbReference type="InterPro" id="IPR051313">
    <property type="entry name" value="Bact_iron-sidero_bind"/>
</dbReference>
<organism evidence="11 12">
    <name type="scientific">Paenibacillus silvae</name>
    <dbReference type="NCBI Taxonomy" id="1325358"/>
    <lineage>
        <taxon>Bacteria</taxon>
        <taxon>Bacillati</taxon>
        <taxon>Bacillota</taxon>
        <taxon>Bacilli</taxon>
        <taxon>Bacillales</taxon>
        <taxon>Paenibacillaceae</taxon>
        <taxon>Paenibacillus</taxon>
    </lineage>
</organism>
<dbReference type="AlphaFoldDB" id="A0A2W6QEJ2"/>
<dbReference type="SUPFAM" id="SSF53807">
    <property type="entry name" value="Helical backbone' metal receptor"/>
    <property type="match status" value="1"/>
</dbReference>
<feature type="region of interest" description="Disordered" evidence="8">
    <location>
        <begin position="365"/>
        <end position="388"/>
    </location>
</feature>
<evidence type="ECO:0000259" key="10">
    <source>
        <dbReference type="PROSITE" id="PS50983"/>
    </source>
</evidence>
<reference evidence="11 12" key="1">
    <citation type="submission" date="2018-06" db="EMBL/GenBank/DDBJ databases">
        <title>Isolation of heavy metals resistant Paenibacillus silvae NC2 from Gold-Copper mine in ZiJin, China.</title>
        <authorList>
            <person name="Xu J."/>
            <person name="Mazhar H.S."/>
            <person name="Rensing C."/>
        </authorList>
    </citation>
    <scope>NUCLEOTIDE SEQUENCE [LARGE SCALE GENOMIC DNA]</scope>
    <source>
        <strain evidence="11 12">NC2</strain>
    </source>
</reference>
<evidence type="ECO:0000256" key="7">
    <source>
        <dbReference type="ARBA" id="ARBA00023163"/>
    </source>
</evidence>
<dbReference type="PROSITE" id="PS00041">
    <property type="entry name" value="HTH_ARAC_FAMILY_1"/>
    <property type="match status" value="1"/>
</dbReference>
<dbReference type="SMART" id="SM00342">
    <property type="entry name" value="HTH_ARAC"/>
    <property type="match status" value="1"/>
</dbReference>
<dbReference type="Pfam" id="PF12833">
    <property type="entry name" value="HTH_18"/>
    <property type="match status" value="1"/>
</dbReference>
<dbReference type="PANTHER" id="PTHR30532">
    <property type="entry name" value="IRON III DICITRATE-BINDING PERIPLASMIC PROTEIN"/>
    <property type="match status" value="1"/>
</dbReference>
<feature type="compositionally biased region" description="Low complexity" evidence="8">
    <location>
        <begin position="376"/>
        <end position="388"/>
    </location>
</feature>
<dbReference type="RefSeq" id="WP_111270195.1">
    <property type="nucleotide sequence ID" value="NZ_QKWW01000027.1"/>
</dbReference>
<dbReference type="PANTHER" id="PTHR30532:SF26">
    <property type="entry name" value="IRON(3+)-HYDROXAMATE-BINDING PROTEIN FHUD"/>
    <property type="match status" value="1"/>
</dbReference>
<evidence type="ECO:0000256" key="3">
    <source>
        <dbReference type="ARBA" id="ARBA00022448"/>
    </source>
</evidence>
<dbReference type="Gene3D" id="1.10.10.60">
    <property type="entry name" value="Homeodomain-like"/>
    <property type="match status" value="2"/>
</dbReference>
<dbReference type="GO" id="GO:0003700">
    <property type="term" value="F:DNA-binding transcription factor activity"/>
    <property type="evidence" value="ECO:0007669"/>
    <property type="project" value="InterPro"/>
</dbReference>
<evidence type="ECO:0000313" key="11">
    <source>
        <dbReference type="EMBL" id="PZT55673.1"/>
    </source>
</evidence>
<comment type="caution">
    <text evidence="11">The sequence shown here is derived from an EMBL/GenBank/DDBJ whole genome shotgun (WGS) entry which is preliminary data.</text>
</comment>
<dbReference type="InterPro" id="IPR009057">
    <property type="entry name" value="Homeodomain-like_sf"/>
</dbReference>
<evidence type="ECO:0000256" key="8">
    <source>
        <dbReference type="SAM" id="MobiDB-lite"/>
    </source>
</evidence>
<dbReference type="PRINTS" id="PR00032">
    <property type="entry name" value="HTHARAC"/>
</dbReference>
<protein>
    <recommendedName>
        <fullName evidence="13">AraC family transcriptional regulator</fullName>
    </recommendedName>
</protein>
<dbReference type="SUPFAM" id="SSF46689">
    <property type="entry name" value="Homeodomain-like"/>
    <property type="match status" value="2"/>
</dbReference>
<feature type="domain" description="HTH araC/xylS-type" evidence="9">
    <location>
        <begin position="194"/>
        <end position="292"/>
    </location>
</feature>
<dbReference type="GO" id="GO:0043565">
    <property type="term" value="F:sequence-specific DNA binding"/>
    <property type="evidence" value="ECO:0007669"/>
    <property type="project" value="InterPro"/>
</dbReference>
<evidence type="ECO:0000259" key="9">
    <source>
        <dbReference type="PROSITE" id="PS01124"/>
    </source>
</evidence>
<evidence type="ECO:0000256" key="4">
    <source>
        <dbReference type="ARBA" id="ARBA00022729"/>
    </source>
</evidence>
<feature type="compositionally biased region" description="Polar residues" evidence="8">
    <location>
        <begin position="365"/>
        <end position="375"/>
    </location>
</feature>
<comment type="similarity">
    <text evidence="2">Belongs to the bacterial solute-binding protein 8 family.</text>
</comment>
<keyword evidence="4" id="KW-0732">Signal</keyword>
<dbReference type="InterPro" id="IPR002491">
    <property type="entry name" value="ABC_transptr_periplasmic_BD"/>
</dbReference>